<evidence type="ECO:0000313" key="2">
    <source>
        <dbReference type="Proteomes" id="UP000245626"/>
    </source>
</evidence>
<reference evidence="1 2" key="1">
    <citation type="journal article" date="2018" name="Mol. Biol. Evol.">
        <title>Broad Genomic Sampling Reveals a Smut Pathogenic Ancestry of the Fungal Clade Ustilaginomycotina.</title>
        <authorList>
            <person name="Kijpornyongpan T."/>
            <person name="Mondo S.J."/>
            <person name="Barry K."/>
            <person name="Sandor L."/>
            <person name="Lee J."/>
            <person name="Lipzen A."/>
            <person name="Pangilinan J."/>
            <person name="LaButti K."/>
            <person name="Hainaut M."/>
            <person name="Henrissat B."/>
            <person name="Grigoriev I.V."/>
            <person name="Spatafora J.W."/>
            <person name="Aime M.C."/>
        </authorList>
    </citation>
    <scope>NUCLEOTIDE SEQUENCE [LARGE SCALE GENOMIC DNA]</scope>
    <source>
        <strain evidence="1 2">SA 807</strain>
    </source>
</reference>
<dbReference type="EMBL" id="KZ819727">
    <property type="protein sequence ID" value="PWN53392.1"/>
    <property type="molecule type" value="Genomic_DNA"/>
</dbReference>
<name>A0ACD0P5X3_9BASI</name>
<keyword evidence="2" id="KW-1185">Reference proteome</keyword>
<evidence type="ECO:0000313" key="1">
    <source>
        <dbReference type="EMBL" id="PWN53392.1"/>
    </source>
</evidence>
<proteinExistence type="predicted"/>
<protein>
    <submittedName>
        <fullName evidence="1">Uncharacterized protein</fullName>
    </submittedName>
</protein>
<gene>
    <name evidence="1" type="ORF">IE53DRAFT_174003</name>
</gene>
<dbReference type="Proteomes" id="UP000245626">
    <property type="component" value="Unassembled WGS sequence"/>
</dbReference>
<accession>A0ACD0P5X3</accession>
<sequence>MHDRITAPSHTHLTQQRNLNGWVASRIPIFERRGADQTRVRHGDPSSSPSPTLDSPLPLFPFFPFFIFFESFNFPLLLLLLSLILSLFATCPSLSSPLSPPQRKMGSTRRTKLSHEPRANSQSSLSFHSHLSPPPPPPPPSPPPPPPSPN</sequence>
<organism evidence="1 2">
    <name type="scientific">Violaceomyces palustris</name>
    <dbReference type="NCBI Taxonomy" id="1673888"/>
    <lineage>
        <taxon>Eukaryota</taxon>
        <taxon>Fungi</taxon>
        <taxon>Dikarya</taxon>
        <taxon>Basidiomycota</taxon>
        <taxon>Ustilaginomycotina</taxon>
        <taxon>Ustilaginomycetes</taxon>
        <taxon>Violaceomycetales</taxon>
        <taxon>Violaceomycetaceae</taxon>
        <taxon>Violaceomyces</taxon>
    </lineage>
</organism>